<dbReference type="AlphaFoldDB" id="A0A916DX39"/>
<dbReference type="Proteomes" id="UP001060919">
    <property type="component" value="Chromosome"/>
</dbReference>
<dbReference type="SUPFAM" id="SSF74653">
    <property type="entry name" value="TolA/TonB C-terminal domain"/>
    <property type="match status" value="1"/>
</dbReference>
<name>A0A916DX39_9BACT</name>
<proteinExistence type="predicted"/>
<reference evidence="2" key="1">
    <citation type="submission" date="2022-09" db="EMBL/GenBank/DDBJ databases">
        <title>Aureispira anguillicida sp. nov., isolated from Leptocephalus of Japanese eel Anguilla japonica.</title>
        <authorList>
            <person name="Yuasa K."/>
            <person name="Mekata T."/>
            <person name="Ikunari K."/>
        </authorList>
    </citation>
    <scope>NUCLEOTIDE SEQUENCE</scope>
    <source>
        <strain evidence="2">EL160426</strain>
    </source>
</reference>
<keyword evidence="3" id="KW-1185">Reference proteome</keyword>
<gene>
    <name evidence="2" type="ORF">AsAng_0062610</name>
</gene>
<evidence type="ECO:0000256" key="1">
    <source>
        <dbReference type="SAM" id="SignalP"/>
    </source>
</evidence>
<dbReference type="Gene3D" id="3.30.1150.10">
    <property type="match status" value="1"/>
</dbReference>
<dbReference type="KEGG" id="aup:AsAng_0062610"/>
<evidence type="ECO:0000313" key="3">
    <source>
        <dbReference type="Proteomes" id="UP001060919"/>
    </source>
</evidence>
<dbReference type="RefSeq" id="WP_264790629.1">
    <property type="nucleotide sequence ID" value="NZ_AP026867.1"/>
</dbReference>
<feature type="signal peptide" evidence="1">
    <location>
        <begin position="1"/>
        <end position="19"/>
    </location>
</feature>
<keyword evidence="1" id="KW-0732">Signal</keyword>
<dbReference type="EMBL" id="AP026867">
    <property type="protein sequence ID" value="BDS15477.1"/>
    <property type="molecule type" value="Genomic_DNA"/>
</dbReference>
<sequence>MKNSIITLFLALVFTPCFSQDFYGQNYFYGTTYQADLKGTIRGVYYRSVRKTILDKALFIGDISTDYPASWVTNYESTLIVAICGGKVKKAVGENASLSPAQKNILKNADLNTDIRIEVQYKSENAATRMLETNKMDFTLTVVPEVEAVYSGGEKQLTEYLAANVIAKISDKIAKKDQQGIISFVVNKKGSVVETEVQETFGDSKLDQVLLDALYKMPKWKPAQSSTGVNVEQKFELIVGNRMGC</sequence>
<accession>A0A916DX39</accession>
<protein>
    <submittedName>
        <fullName evidence="2">Energy transducer TonB</fullName>
    </submittedName>
</protein>
<organism evidence="2 3">
    <name type="scientific">Aureispira anguillae</name>
    <dbReference type="NCBI Taxonomy" id="2864201"/>
    <lineage>
        <taxon>Bacteria</taxon>
        <taxon>Pseudomonadati</taxon>
        <taxon>Bacteroidota</taxon>
        <taxon>Saprospiria</taxon>
        <taxon>Saprospirales</taxon>
        <taxon>Saprospiraceae</taxon>
        <taxon>Aureispira</taxon>
    </lineage>
</organism>
<feature type="chain" id="PRO_5036849305" evidence="1">
    <location>
        <begin position="20"/>
        <end position="245"/>
    </location>
</feature>
<evidence type="ECO:0000313" key="2">
    <source>
        <dbReference type="EMBL" id="BDS15477.1"/>
    </source>
</evidence>